<gene>
    <name evidence="1" type="ORF">Q4Q35_18525</name>
</gene>
<comment type="caution">
    <text evidence="1">The sequence shown here is derived from an EMBL/GenBank/DDBJ whole genome shotgun (WGS) entry which is preliminary data.</text>
</comment>
<dbReference type="InterPro" id="IPR017853">
    <property type="entry name" value="GH"/>
</dbReference>
<evidence type="ECO:0000313" key="1">
    <source>
        <dbReference type="EMBL" id="MDO5971802.1"/>
    </source>
</evidence>
<dbReference type="Proteomes" id="UP001176883">
    <property type="component" value="Unassembled WGS sequence"/>
</dbReference>
<accession>A0ABT8WFN4</accession>
<reference evidence="1" key="1">
    <citation type="submission" date="2023-07" db="EMBL/GenBank/DDBJ databases">
        <title>Two novel species in the genus Flavivirga.</title>
        <authorList>
            <person name="Kwon K."/>
        </authorList>
    </citation>
    <scope>NUCLEOTIDE SEQUENCE</scope>
    <source>
        <strain evidence="1">KCTC 52353</strain>
    </source>
</reference>
<protein>
    <recommendedName>
        <fullName evidence="3">Glycosyl hydrolase family 30 beta sandwich domain-containing protein</fullName>
    </recommendedName>
</protein>
<dbReference type="SUPFAM" id="SSF51445">
    <property type="entry name" value="(Trans)glycosidases"/>
    <property type="match status" value="1"/>
</dbReference>
<proteinExistence type="predicted"/>
<name>A0ABT8WFN4_9FLAO</name>
<dbReference type="RefSeq" id="WP_303279516.1">
    <property type="nucleotide sequence ID" value="NZ_JAUOEK010000172.1"/>
</dbReference>
<sequence length="136" mass="15680">MTTKYALIIIMPFVFNSLFAQKIDLIYTTPTECWVQANNATVFKMQERYLKAYALYFSKFVQTYKKKGIPLFAIMPQNEILKSSKGKNHLAFHLKDGRTILLVNNPEETSKTLNVMYNNKPISVQINPKPISTLII</sequence>
<dbReference type="Gene3D" id="3.20.20.80">
    <property type="entry name" value="Glycosidases"/>
    <property type="match status" value="1"/>
</dbReference>
<evidence type="ECO:0008006" key="3">
    <source>
        <dbReference type="Google" id="ProtNLM"/>
    </source>
</evidence>
<evidence type="ECO:0000313" key="2">
    <source>
        <dbReference type="Proteomes" id="UP001176883"/>
    </source>
</evidence>
<keyword evidence="2" id="KW-1185">Reference proteome</keyword>
<dbReference type="EMBL" id="JAUOEK010000172">
    <property type="protein sequence ID" value="MDO5971802.1"/>
    <property type="molecule type" value="Genomic_DNA"/>
</dbReference>
<organism evidence="1 2">
    <name type="scientific">Flavivirga aquimarina</name>
    <dbReference type="NCBI Taxonomy" id="2027862"/>
    <lineage>
        <taxon>Bacteria</taxon>
        <taxon>Pseudomonadati</taxon>
        <taxon>Bacteroidota</taxon>
        <taxon>Flavobacteriia</taxon>
        <taxon>Flavobacteriales</taxon>
        <taxon>Flavobacteriaceae</taxon>
        <taxon>Flavivirga</taxon>
    </lineage>
</organism>